<reference evidence="1 2" key="1">
    <citation type="journal article" date="2021" name="Int. J. Syst. Evol. Microbiol.">
        <title>Amazonocrinis nigriterrae gen. nov., sp. nov., Atlanticothrix silvestris gen. nov., sp. nov. and Dendronalium phyllosphericum gen. nov., sp. nov., nostocacean cyanobacteria from Brazilian environments.</title>
        <authorList>
            <person name="Alvarenga D.O."/>
            <person name="Andreote A.P.D."/>
            <person name="Branco L.H.Z."/>
            <person name="Delbaje E."/>
            <person name="Cruz R.B."/>
            <person name="Varani A.M."/>
            <person name="Fiore M.F."/>
        </authorList>
    </citation>
    <scope>NUCLEOTIDE SEQUENCE [LARGE SCALE GENOMIC DNA]</scope>
    <source>
        <strain evidence="1 2">CENA67</strain>
    </source>
</reference>
<dbReference type="Proteomes" id="UP000632766">
    <property type="component" value="Unassembled WGS sequence"/>
</dbReference>
<name>A0A8J7L9F3_9NOST</name>
<dbReference type="EMBL" id="JAECZC010000062">
    <property type="protein sequence ID" value="MBH8565534.1"/>
    <property type="molecule type" value="Genomic_DNA"/>
</dbReference>
<evidence type="ECO:0000313" key="2">
    <source>
        <dbReference type="Proteomes" id="UP000632766"/>
    </source>
</evidence>
<dbReference type="RefSeq" id="WP_198127323.1">
    <property type="nucleotide sequence ID" value="NZ_JAECZC010000062.1"/>
</dbReference>
<gene>
    <name evidence="1" type="ORF">I8748_25725</name>
</gene>
<organism evidence="1 2">
    <name type="scientific">Amazonocrinis nigriterrae CENA67</name>
    <dbReference type="NCBI Taxonomy" id="2794033"/>
    <lineage>
        <taxon>Bacteria</taxon>
        <taxon>Bacillati</taxon>
        <taxon>Cyanobacteriota</taxon>
        <taxon>Cyanophyceae</taxon>
        <taxon>Nostocales</taxon>
        <taxon>Nostocaceae</taxon>
        <taxon>Amazonocrinis</taxon>
        <taxon>Amazonocrinis nigriterrae</taxon>
    </lineage>
</organism>
<comment type="caution">
    <text evidence="1">The sequence shown here is derived from an EMBL/GenBank/DDBJ whole genome shotgun (WGS) entry which is preliminary data.</text>
</comment>
<protein>
    <submittedName>
        <fullName evidence="1">Uncharacterized protein</fullName>
    </submittedName>
</protein>
<keyword evidence="2" id="KW-1185">Reference proteome</keyword>
<accession>A0A8J7L9F3</accession>
<sequence length="262" mass="29456">MDLIIVGDRSDRFCTEVLDLVQQTGYTADIFNVCDAARLFSIVTEDGQVIVTPDIPILLRIQPPSTIRTSFDDSFIYGECLSTLWAAATLNKSPVINRPTPHSIWGKTSYSSVLTAMRAGCVENDIEIFSSQILPLHTPKLNQQWYVQDLVTYNTTAYPNTPQGEGPYRGRWADIDPGYEIVVVLEDKAWRSTTVSLEHLELEQQSISLIRNLDLTFGTVTWSISENLETATIARIDSFPLMEQIQFVWSVFAPALLEVLFS</sequence>
<dbReference type="AlphaFoldDB" id="A0A8J7L9F3"/>
<proteinExistence type="predicted"/>
<evidence type="ECO:0000313" key="1">
    <source>
        <dbReference type="EMBL" id="MBH8565534.1"/>
    </source>
</evidence>